<dbReference type="Proteomes" id="UP001589838">
    <property type="component" value="Unassembled WGS sequence"/>
</dbReference>
<dbReference type="PANTHER" id="PTHR13812:SF19">
    <property type="entry name" value="KETIMINE REDUCTASE MU-CRYSTALLIN"/>
    <property type="match status" value="1"/>
</dbReference>
<comment type="caution">
    <text evidence="1">The sequence shown here is derived from an EMBL/GenBank/DDBJ whole genome shotgun (WGS) entry which is preliminary data.</text>
</comment>
<dbReference type="Pfam" id="PF02423">
    <property type="entry name" value="OCD_Mu_crystall"/>
    <property type="match status" value="1"/>
</dbReference>
<dbReference type="Gene3D" id="3.40.50.720">
    <property type="entry name" value="NAD(P)-binding Rossmann-like Domain"/>
    <property type="match status" value="1"/>
</dbReference>
<dbReference type="RefSeq" id="WP_335958356.1">
    <property type="nucleotide sequence ID" value="NZ_JAXBLX010000001.1"/>
</dbReference>
<name>A0ABV6K779_9BACI</name>
<dbReference type="InterPro" id="IPR036291">
    <property type="entry name" value="NAD(P)-bd_dom_sf"/>
</dbReference>
<sequence>MSNNLEFLFLSQDDVKSCGGGDMKFVIDIIEDVISLHDKKDYVLPTKSILRWGGLDAETTSGRINSMPGYIGGEFQASGIKWISSAPSNPFKYNLPRAAGVIVLNNEETLLPDVIMDGTLISAMRTGAVSGVVAKYLAKEDSKVLGLVGAGVQNRTQLMAIQAVCPSIEKVKVADLNLERAQAFCDEMAPFMEQATFEVVSGAEEAVRGSDIFITATVTEKPIVKKEWVDEGSLHIHVGSNECEFDVLHQADKIVVDDWEELKHRGVETISIMYTEGEFDPANIHAELGAIVNGKKKGRENDKERIYFNSVGMGIEDVAVAKRIYDRAKVTGVGQSLNLWNSPSFV</sequence>
<keyword evidence="2" id="KW-1185">Reference proteome</keyword>
<gene>
    <name evidence="1" type="ORF">ACFFHM_00915</name>
</gene>
<dbReference type="InterPro" id="IPR023401">
    <property type="entry name" value="ODC_N"/>
</dbReference>
<dbReference type="PANTHER" id="PTHR13812">
    <property type="entry name" value="KETIMINE REDUCTASE MU-CRYSTALLIN"/>
    <property type="match status" value="1"/>
</dbReference>
<proteinExistence type="predicted"/>
<dbReference type="PIRSF" id="PIRSF001439">
    <property type="entry name" value="CryM"/>
    <property type="match status" value="1"/>
</dbReference>
<evidence type="ECO:0000313" key="2">
    <source>
        <dbReference type="Proteomes" id="UP001589838"/>
    </source>
</evidence>
<dbReference type="SUPFAM" id="SSF51735">
    <property type="entry name" value="NAD(P)-binding Rossmann-fold domains"/>
    <property type="match status" value="1"/>
</dbReference>
<evidence type="ECO:0000313" key="1">
    <source>
        <dbReference type="EMBL" id="MFC0469164.1"/>
    </source>
</evidence>
<dbReference type="Gene3D" id="3.30.1780.10">
    <property type="entry name" value="ornithine cyclodeaminase, domain 1"/>
    <property type="match status" value="1"/>
</dbReference>
<protein>
    <submittedName>
        <fullName evidence="1">Ornithine cyclodeaminase family protein</fullName>
    </submittedName>
</protein>
<dbReference type="EMBL" id="JBHLUX010000001">
    <property type="protein sequence ID" value="MFC0469164.1"/>
    <property type="molecule type" value="Genomic_DNA"/>
</dbReference>
<dbReference type="InterPro" id="IPR003462">
    <property type="entry name" value="ODC_Mu_crystall"/>
</dbReference>
<organism evidence="1 2">
    <name type="scientific">Halalkalibacter kiskunsagensis</name>
    <dbReference type="NCBI Taxonomy" id="1548599"/>
    <lineage>
        <taxon>Bacteria</taxon>
        <taxon>Bacillati</taxon>
        <taxon>Bacillota</taxon>
        <taxon>Bacilli</taxon>
        <taxon>Bacillales</taxon>
        <taxon>Bacillaceae</taxon>
        <taxon>Halalkalibacter</taxon>
    </lineage>
</organism>
<reference evidence="1 2" key="1">
    <citation type="submission" date="2024-09" db="EMBL/GenBank/DDBJ databases">
        <authorList>
            <person name="Sun Q."/>
            <person name="Mori K."/>
        </authorList>
    </citation>
    <scope>NUCLEOTIDE SEQUENCE [LARGE SCALE GENOMIC DNA]</scope>
    <source>
        <strain evidence="1 2">NCAIM B.02610</strain>
    </source>
</reference>
<accession>A0ABV6K779</accession>